<proteinExistence type="evidence at transcript level"/>
<keyword evidence="1" id="KW-0472">Membrane</keyword>
<organism evidence="2">
    <name type="scientific">Desmodus rotundus</name>
    <name type="common">Vampire bat</name>
    <dbReference type="NCBI Taxonomy" id="9430"/>
    <lineage>
        <taxon>Eukaryota</taxon>
        <taxon>Metazoa</taxon>
        <taxon>Chordata</taxon>
        <taxon>Craniata</taxon>
        <taxon>Vertebrata</taxon>
        <taxon>Euteleostomi</taxon>
        <taxon>Mammalia</taxon>
        <taxon>Eutheria</taxon>
        <taxon>Laurasiatheria</taxon>
        <taxon>Chiroptera</taxon>
        <taxon>Yangochiroptera</taxon>
        <taxon>Phyllostomidae</taxon>
        <taxon>Desmodontinae</taxon>
        <taxon>Desmodus</taxon>
    </lineage>
</organism>
<keyword evidence="1" id="KW-1133">Transmembrane helix</keyword>
<evidence type="ECO:0000256" key="1">
    <source>
        <dbReference type="SAM" id="Phobius"/>
    </source>
</evidence>
<accession>K9IGA9</accession>
<name>K9IGA9_DESRO</name>
<dbReference type="EMBL" id="GABZ01008477">
    <property type="protein sequence ID" value="JAA45048.1"/>
    <property type="molecule type" value="mRNA"/>
</dbReference>
<feature type="transmembrane region" description="Helical" evidence="1">
    <location>
        <begin position="106"/>
        <end position="129"/>
    </location>
</feature>
<keyword evidence="1" id="KW-0812">Transmembrane</keyword>
<dbReference type="AlphaFoldDB" id="K9IGA9"/>
<reference evidence="2" key="1">
    <citation type="submission" date="2012-11" db="EMBL/GenBank/DDBJ databases">
        <title>The Vampirome: Transcriptome and Proteome Analysis of the Submandibular and Accessory Glands of the Vampire Bat and Vector of Human Rabies, Desmodus rotundus.</title>
        <authorList>
            <person name="Francischetti I.M.B."/>
            <person name="Assumpcao T.C.F."/>
            <person name="Ma D."/>
            <person name="Vicente E.C."/>
            <person name="Ribeiro J.M.C."/>
        </authorList>
    </citation>
    <scope>NUCLEOTIDE SEQUENCE</scope>
    <source>
        <tissue evidence="2">Salivary gland</tissue>
    </source>
</reference>
<evidence type="ECO:0000313" key="2">
    <source>
        <dbReference type="EMBL" id="JAA45048.1"/>
    </source>
</evidence>
<protein>
    <submittedName>
        <fullName evidence="2">Uncharacterized protein</fullName>
    </submittedName>
</protein>
<sequence length="131" mass="15094">MLDLLKLSQKLLILSSFFWIHFFPCHSDWLLFASLCSKSLIYSQLHLLSCCFPKNCSLFQLVCPLFLTRRFFFTLLRSSLSSLSILITSVLNSASDTLLMSISFSSFSGVLICSFIWSMFLCLLCWFLCVR</sequence>